<accession>A0A1H7ZKP8</accession>
<dbReference type="STRING" id="43775.SAMN04489760_1248"/>
<evidence type="ECO:0000256" key="7">
    <source>
        <dbReference type="ARBA" id="ARBA00048062"/>
    </source>
</evidence>
<evidence type="ECO:0000256" key="2">
    <source>
        <dbReference type="ARBA" id="ARBA00035880"/>
    </source>
</evidence>
<evidence type="ECO:0000256" key="3">
    <source>
        <dbReference type="ARBA" id="ARBA00036002"/>
    </source>
</evidence>
<dbReference type="OrthoDB" id="9813158at2"/>
<sequence length="154" mass="17240">MDSLRDDEELFSSLELINEKVPFHNVLGIKVKSMSFDRVQLLFKMRDEFIGNYFHGSLHGGVISSIIDVTGGYAAFLAAQKKRSCKTLEEKLSWIRKLGTINLRVDYLRPGLGNEFVSTAYNLKTGKKVAVVRIELHNDSNELIAVGTGSYNIA</sequence>
<dbReference type="InterPro" id="IPR006683">
    <property type="entry name" value="Thioestr_dom"/>
</dbReference>
<evidence type="ECO:0000313" key="10">
    <source>
        <dbReference type="Proteomes" id="UP000198744"/>
    </source>
</evidence>
<reference evidence="9 10" key="1">
    <citation type="submission" date="2016-10" db="EMBL/GenBank/DDBJ databases">
        <authorList>
            <person name="de Groot N.N."/>
        </authorList>
    </citation>
    <scope>NUCLEOTIDE SEQUENCE [LARGE SCALE GENOMIC DNA]</scope>
    <source>
        <strain evidence="9 10">DSM 8423</strain>
    </source>
</reference>
<feature type="domain" description="Thioesterase" evidence="8">
    <location>
        <begin position="55"/>
        <end position="144"/>
    </location>
</feature>
<evidence type="ECO:0000256" key="4">
    <source>
        <dbReference type="ARBA" id="ARBA00038381"/>
    </source>
</evidence>
<dbReference type="CDD" id="cd03443">
    <property type="entry name" value="PaaI_thioesterase"/>
    <property type="match status" value="1"/>
</dbReference>
<dbReference type="EC" id="3.1.2.20" evidence="5"/>
<keyword evidence="10" id="KW-1185">Reference proteome</keyword>
<dbReference type="NCBIfam" id="NF008675">
    <property type="entry name" value="PRK11688.1"/>
    <property type="match status" value="1"/>
</dbReference>
<dbReference type="SUPFAM" id="SSF54637">
    <property type="entry name" value="Thioesterase/thiol ester dehydrase-isomerase"/>
    <property type="match status" value="1"/>
</dbReference>
<dbReference type="Gene3D" id="3.10.129.10">
    <property type="entry name" value="Hotdog Thioesterase"/>
    <property type="match status" value="1"/>
</dbReference>
<gene>
    <name evidence="9" type="ORF">SAMN04489760_1248</name>
</gene>
<name>A0A1H7ZKP8_9BACT</name>
<comment type="catalytic activity">
    <reaction evidence="3">
        <text>a long-chain fatty acyl-CoA + H2O = a long-chain fatty acid + CoA + H(+)</text>
        <dbReference type="Rhea" id="RHEA:67680"/>
        <dbReference type="ChEBI" id="CHEBI:15377"/>
        <dbReference type="ChEBI" id="CHEBI:15378"/>
        <dbReference type="ChEBI" id="CHEBI:57287"/>
        <dbReference type="ChEBI" id="CHEBI:57560"/>
        <dbReference type="ChEBI" id="CHEBI:83139"/>
    </reaction>
</comment>
<dbReference type="Proteomes" id="UP000198744">
    <property type="component" value="Unassembled WGS sequence"/>
</dbReference>
<dbReference type="NCBIfam" id="TIGR00369">
    <property type="entry name" value="unchar_dom_1"/>
    <property type="match status" value="1"/>
</dbReference>
<dbReference type="RefSeq" id="WP_093884235.1">
    <property type="nucleotide sequence ID" value="NZ_FOBS01000024.1"/>
</dbReference>
<protein>
    <recommendedName>
        <fullName evidence="6">Medium/long-chain acyl-CoA thioesterase YigI</fullName>
        <ecNumber evidence="5">3.1.2.20</ecNumber>
    </recommendedName>
</protein>
<dbReference type="GO" id="GO:0047617">
    <property type="term" value="F:fatty acyl-CoA hydrolase activity"/>
    <property type="evidence" value="ECO:0007669"/>
    <property type="project" value="UniProtKB-EC"/>
</dbReference>
<proteinExistence type="inferred from homology"/>
<dbReference type="Pfam" id="PF03061">
    <property type="entry name" value="4HBT"/>
    <property type="match status" value="1"/>
</dbReference>
<evidence type="ECO:0000256" key="5">
    <source>
        <dbReference type="ARBA" id="ARBA00038894"/>
    </source>
</evidence>
<dbReference type="InterPro" id="IPR029069">
    <property type="entry name" value="HotDog_dom_sf"/>
</dbReference>
<dbReference type="AlphaFoldDB" id="A0A1H7ZKP8"/>
<dbReference type="PANTHER" id="PTHR43240">
    <property type="entry name" value="1,4-DIHYDROXY-2-NAPHTHOYL-COA THIOESTERASE 1"/>
    <property type="match status" value="1"/>
</dbReference>
<dbReference type="EMBL" id="FOBS01000024">
    <property type="protein sequence ID" value="SEM58138.1"/>
    <property type="molecule type" value="Genomic_DNA"/>
</dbReference>
<organism evidence="9 10">
    <name type="scientific">Syntrophus gentianae</name>
    <dbReference type="NCBI Taxonomy" id="43775"/>
    <lineage>
        <taxon>Bacteria</taxon>
        <taxon>Pseudomonadati</taxon>
        <taxon>Thermodesulfobacteriota</taxon>
        <taxon>Syntrophia</taxon>
        <taxon>Syntrophales</taxon>
        <taxon>Syntrophaceae</taxon>
        <taxon>Syntrophus</taxon>
    </lineage>
</organism>
<evidence type="ECO:0000259" key="8">
    <source>
        <dbReference type="Pfam" id="PF03061"/>
    </source>
</evidence>
<dbReference type="InterPro" id="IPR003736">
    <property type="entry name" value="PAAI_dom"/>
</dbReference>
<keyword evidence="1" id="KW-0378">Hydrolase</keyword>
<comment type="similarity">
    <text evidence="4">Belongs to the YigI thioesterase family.</text>
</comment>
<dbReference type="PANTHER" id="PTHR43240:SF20">
    <property type="entry name" value="MEDIUM_LONG-CHAIN ACYL-COA THIOESTERASE YIGI"/>
    <property type="match status" value="1"/>
</dbReference>
<evidence type="ECO:0000256" key="1">
    <source>
        <dbReference type="ARBA" id="ARBA00022801"/>
    </source>
</evidence>
<comment type="catalytic activity">
    <reaction evidence="2">
        <text>a fatty acyl-CoA + H2O = a fatty acid + CoA + H(+)</text>
        <dbReference type="Rhea" id="RHEA:16781"/>
        <dbReference type="ChEBI" id="CHEBI:15377"/>
        <dbReference type="ChEBI" id="CHEBI:15378"/>
        <dbReference type="ChEBI" id="CHEBI:28868"/>
        <dbReference type="ChEBI" id="CHEBI:57287"/>
        <dbReference type="ChEBI" id="CHEBI:77636"/>
        <dbReference type="EC" id="3.1.2.20"/>
    </reaction>
</comment>
<evidence type="ECO:0000313" key="9">
    <source>
        <dbReference type="EMBL" id="SEM58138.1"/>
    </source>
</evidence>
<evidence type="ECO:0000256" key="6">
    <source>
        <dbReference type="ARBA" id="ARBA00040062"/>
    </source>
</evidence>
<comment type="catalytic activity">
    <reaction evidence="7">
        <text>a medium-chain fatty acyl-CoA + H2O = a medium-chain fatty acid + CoA + H(+)</text>
        <dbReference type="Rhea" id="RHEA:68184"/>
        <dbReference type="ChEBI" id="CHEBI:15377"/>
        <dbReference type="ChEBI" id="CHEBI:15378"/>
        <dbReference type="ChEBI" id="CHEBI:57287"/>
        <dbReference type="ChEBI" id="CHEBI:59558"/>
        <dbReference type="ChEBI" id="CHEBI:90546"/>
    </reaction>
</comment>